<feature type="transmembrane region" description="Helical" evidence="5">
    <location>
        <begin position="171"/>
        <end position="193"/>
    </location>
</feature>
<feature type="transmembrane region" description="Helical" evidence="5">
    <location>
        <begin position="147"/>
        <end position="165"/>
    </location>
</feature>
<evidence type="ECO:0000256" key="5">
    <source>
        <dbReference type="SAM" id="Phobius"/>
    </source>
</evidence>
<dbReference type="Gene3D" id="1.50.10.150">
    <property type="entry name" value="Voltage-dependent anion channel"/>
    <property type="match status" value="1"/>
</dbReference>
<dbReference type="EMBL" id="FNTL01000004">
    <property type="protein sequence ID" value="SEC62398.1"/>
    <property type="molecule type" value="Genomic_DNA"/>
</dbReference>
<gene>
    <name evidence="6" type="ORF">SAMN04490220_2136</name>
</gene>
<evidence type="ECO:0000313" key="7">
    <source>
        <dbReference type="Proteomes" id="UP000183407"/>
    </source>
</evidence>
<dbReference type="GO" id="GO:0005886">
    <property type="term" value="C:plasma membrane"/>
    <property type="evidence" value="ECO:0007669"/>
    <property type="project" value="TreeGrafter"/>
</dbReference>
<feature type="transmembrane region" description="Helical" evidence="5">
    <location>
        <begin position="291"/>
        <end position="317"/>
    </location>
</feature>
<comment type="subcellular location">
    <subcellularLocation>
        <location evidence="1">Membrane</location>
        <topology evidence="1">Multi-pass membrane protein</topology>
    </subcellularLocation>
</comment>
<feature type="transmembrane region" description="Helical" evidence="5">
    <location>
        <begin position="233"/>
        <end position="253"/>
    </location>
</feature>
<dbReference type="OrthoDB" id="958273at2"/>
<feature type="transmembrane region" description="Helical" evidence="5">
    <location>
        <begin position="109"/>
        <end position="135"/>
    </location>
</feature>
<reference evidence="7" key="1">
    <citation type="submission" date="2016-10" db="EMBL/GenBank/DDBJ databases">
        <authorList>
            <person name="Varghese N."/>
        </authorList>
    </citation>
    <scope>NUCLEOTIDE SEQUENCE [LARGE SCALE GENOMIC DNA]</scope>
    <source>
        <strain evidence="7">DSM 44719</strain>
    </source>
</reference>
<feature type="transmembrane region" description="Helical" evidence="5">
    <location>
        <begin position="41"/>
        <end position="61"/>
    </location>
</feature>
<dbReference type="InterPro" id="IPR038665">
    <property type="entry name" value="Voltage-dep_anion_channel_sf"/>
</dbReference>
<dbReference type="Pfam" id="PF03595">
    <property type="entry name" value="SLAC1"/>
    <property type="match status" value="1"/>
</dbReference>
<evidence type="ECO:0000256" key="3">
    <source>
        <dbReference type="ARBA" id="ARBA00022989"/>
    </source>
</evidence>
<keyword evidence="2 5" id="KW-0812">Transmembrane</keyword>
<dbReference type="Proteomes" id="UP000183407">
    <property type="component" value="Unassembled WGS sequence"/>
</dbReference>
<dbReference type="RefSeq" id="WP_073363116.1">
    <property type="nucleotide sequence ID" value="NZ_FNTL01000004.1"/>
</dbReference>
<dbReference type="GO" id="GO:0046583">
    <property type="term" value="F:monoatomic cation efflux transmembrane transporter activity"/>
    <property type="evidence" value="ECO:0007669"/>
    <property type="project" value="TreeGrafter"/>
</dbReference>
<dbReference type="InterPro" id="IPR052951">
    <property type="entry name" value="Tellurite_res_ion_channel"/>
</dbReference>
<dbReference type="PANTHER" id="PTHR37955:SF1">
    <property type="entry name" value="DEP DOMAIN-CONTAINING PROTEIN"/>
    <property type="match status" value="1"/>
</dbReference>
<dbReference type="AlphaFoldDB" id="A0A1H4U1T1"/>
<sequence length="331" mass="35213">MSAHTQSVTGSRARSHLPLNTLAIPLGLAGLAQAWSVATTALGTPFALAQAFWLIAALAWISTATAHVHRARRATHGISQQFTHFAHGPLAALLPISAMLLGANLHRTIPLAGTVLTLFAIMAAAGFGAWMMSFWMSGEMALESVHGGYYLPISAAGLVGALAAAQSGLDWLAAGCFAVGLFFWVVITMFLFLRLALRPTMPAPLVPTLAIMIAPPAVGAAAWLTISDGHPDVLFEALTAITAFMVMVQVPLLTRYRALPFSHGFWSFTFPVASVVALTITWLHLLQPLAWRAITIGLLGAVTILVLLIATKSILAVRTTSRHSMQRRLDA</sequence>
<feature type="transmembrane region" description="Helical" evidence="5">
    <location>
        <begin position="205"/>
        <end position="227"/>
    </location>
</feature>
<evidence type="ECO:0000256" key="1">
    <source>
        <dbReference type="ARBA" id="ARBA00004141"/>
    </source>
</evidence>
<name>A0A1H4U1T1_RHOJO</name>
<feature type="transmembrane region" description="Helical" evidence="5">
    <location>
        <begin position="265"/>
        <end position="285"/>
    </location>
</feature>
<keyword evidence="3 5" id="KW-1133">Transmembrane helix</keyword>
<proteinExistence type="predicted"/>
<accession>A0A1H4U1T1</accession>
<evidence type="ECO:0000256" key="4">
    <source>
        <dbReference type="ARBA" id="ARBA00023136"/>
    </source>
</evidence>
<organism evidence="6 7">
    <name type="scientific">Rhodococcus jostii</name>
    <dbReference type="NCBI Taxonomy" id="132919"/>
    <lineage>
        <taxon>Bacteria</taxon>
        <taxon>Bacillati</taxon>
        <taxon>Actinomycetota</taxon>
        <taxon>Actinomycetes</taxon>
        <taxon>Mycobacteriales</taxon>
        <taxon>Nocardiaceae</taxon>
        <taxon>Rhodococcus</taxon>
    </lineage>
</organism>
<feature type="transmembrane region" description="Helical" evidence="5">
    <location>
        <begin position="17"/>
        <end position="35"/>
    </location>
</feature>
<evidence type="ECO:0000313" key="6">
    <source>
        <dbReference type="EMBL" id="SEC62398.1"/>
    </source>
</evidence>
<protein>
    <submittedName>
        <fullName evidence="6">Tellurite resistance protein</fullName>
    </submittedName>
</protein>
<dbReference type="PANTHER" id="PTHR37955">
    <property type="entry name" value="TELLURITE RESISTANCE PROTEIN TEHA"/>
    <property type="match status" value="1"/>
</dbReference>
<evidence type="ECO:0000256" key="2">
    <source>
        <dbReference type="ARBA" id="ARBA00022692"/>
    </source>
</evidence>
<dbReference type="InterPro" id="IPR004695">
    <property type="entry name" value="SLAC1/Mae1/Ssu1/TehA"/>
</dbReference>
<keyword evidence="4 5" id="KW-0472">Membrane</keyword>
<feature type="transmembrane region" description="Helical" evidence="5">
    <location>
        <begin position="82"/>
        <end position="103"/>
    </location>
</feature>